<dbReference type="InterPro" id="IPR038883">
    <property type="entry name" value="AN11006-like"/>
</dbReference>
<proteinExistence type="predicted"/>
<protein>
    <submittedName>
        <fullName evidence="1">Uncharacterized protein</fullName>
    </submittedName>
</protein>
<accession>A0A9Q9AUL6</accession>
<name>A0A9Q9AUL6_9PEZI</name>
<evidence type="ECO:0000313" key="1">
    <source>
        <dbReference type="EMBL" id="USW55684.1"/>
    </source>
</evidence>
<dbReference type="PANTHER" id="PTHR42085:SF1">
    <property type="entry name" value="F-BOX DOMAIN-CONTAINING PROTEIN"/>
    <property type="match status" value="1"/>
</dbReference>
<sequence length="417" mass="48649">MALRVYGRSQTRPKNTFFEVLPCGIHYIEKVRNKYDQIKDVVTPYKRQLKKGEKRGECLCDFHSFEELTLERTTLSAEYKELPKKKIFPFLKLAGEFRNQIYEELFVFAQPIEFCPEPFHYNGSLDRWNKQYHQDHQRVMIHQRKFLSQMRSAKCFMRTSKQIHAETSPIFYGQNVFSFSSVAGWVHLDFFLHKIDLRKCGMLRKIIVNHPNTVSVPRSNKGDCEYAQASRLIWPRQSKEPGFVFGKRWFDYYEYPSSDPTLILNRLGKLEQLGITIPIFTQETSKRRYEDFPVAVPSTLPIDPAKFDKVKVTLFMLESEYTRNFPRAQWPEIEQIAAEMTVNAAGHPVEAITTRVHAQGRYATGFIKDFAEDLAELQTEEAVFLAAKAAVEAEEQLRQIVWQAEYTALPAEDEEGL</sequence>
<reference evidence="1" key="1">
    <citation type="submission" date="2022-06" db="EMBL/GenBank/DDBJ databases">
        <title>Complete genome sequences of two strains of the flax pathogen Septoria linicola.</title>
        <authorList>
            <person name="Lapalu N."/>
            <person name="Simon A."/>
            <person name="Demenou B."/>
            <person name="Paumier D."/>
            <person name="Guillot M.-P."/>
            <person name="Gout L."/>
            <person name="Valade R."/>
        </authorList>
    </citation>
    <scope>NUCLEOTIDE SEQUENCE</scope>
    <source>
        <strain evidence="1">SE15195</strain>
    </source>
</reference>
<gene>
    <name evidence="1" type="ORF">Slin15195_G090030</name>
</gene>
<dbReference type="Proteomes" id="UP001056384">
    <property type="component" value="Chromosome 7"/>
</dbReference>
<keyword evidence="2" id="KW-1185">Reference proteome</keyword>
<dbReference type="EMBL" id="CP099424">
    <property type="protein sequence ID" value="USW55684.1"/>
    <property type="molecule type" value="Genomic_DNA"/>
</dbReference>
<dbReference type="AlphaFoldDB" id="A0A9Q9AUL6"/>
<organism evidence="1 2">
    <name type="scientific">Septoria linicola</name>
    <dbReference type="NCBI Taxonomy" id="215465"/>
    <lineage>
        <taxon>Eukaryota</taxon>
        <taxon>Fungi</taxon>
        <taxon>Dikarya</taxon>
        <taxon>Ascomycota</taxon>
        <taxon>Pezizomycotina</taxon>
        <taxon>Dothideomycetes</taxon>
        <taxon>Dothideomycetidae</taxon>
        <taxon>Mycosphaerellales</taxon>
        <taxon>Mycosphaerellaceae</taxon>
        <taxon>Septoria</taxon>
    </lineage>
</organism>
<evidence type="ECO:0000313" key="2">
    <source>
        <dbReference type="Proteomes" id="UP001056384"/>
    </source>
</evidence>
<dbReference type="PANTHER" id="PTHR42085">
    <property type="entry name" value="F-BOX DOMAIN-CONTAINING PROTEIN"/>
    <property type="match status" value="1"/>
</dbReference>